<feature type="non-terminal residue" evidence="1">
    <location>
        <position position="72"/>
    </location>
</feature>
<sequence length="72" mass="8099">MTKTWIGKGLIEAVMLERERNPQAKAADIARHLDRSREAIRQALVELGLPTRVNVVKVCITCGKKLSWGNRT</sequence>
<organism evidence="1">
    <name type="scientific">marine sediment metagenome</name>
    <dbReference type="NCBI Taxonomy" id="412755"/>
    <lineage>
        <taxon>unclassified sequences</taxon>
        <taxon>metagenomes</taxon>
        <taxon>ecological metagenomes</taxon>
    </lineage>
</organism>
<comment type="caution">
    <text evidence="1">The sequence shown here is derived from an EMBL/GenBank/DDBJ whole genome shotgun (WGS) entry which is preliminary data.</text>
</comment>
<dbReference type="AlphaFoldDB" id="X1IF17"/>
<accession>X1IF17</accession>
<proteinExistence type="predicted"/>
<evidence type="ECO:0008006" key="2">
    <source>
        <dbReference type="Google" id="ProtNLM"/>
    </source>
</evidence>
<reference evidence="1" key="1">
    <citation type="journal article" date="2014" name="Front. Microbiol.">
        <title>High frequency of phylogenetically diverse reductive dehalogenase-homologous genes in deep subseafloor sedimentary metagenomes.</title>
        <authorList>
            <person name="Kawai M."/>
            <person name="Futagami T."/>
            <person name="Toyoda A."/>
            <person name="Takaki Y."/>
            <person name="Nishi S."/>
            <person name="Hori S."/>
            <person name="Arai W."/>
            <person name="Tsubouchi T."/>
            <person name="Morono Y."/>
            <person name="Uchiyama I."/>
            <person name="Ito T."/>
            <person name="Fujiyama A."/>
            <person name="Inagaki F."/>
            <person name="Takami H."/>
        </authorList>
    </citation>
    <scope>NUCLEOTIDE SEQUENCE</scope>
    <source>
        <strain evidence="1">Expedition CK06-06</strain>
    </source>
</reference>
<protein>
    <recommendedName>
        <fullName evidence="2">Helix-turn-helix type 11 domain-containing protein</fullName>
    </recommendedName>
</protein>
<evidence type="ECO:0000313" key="1">
    <source>
        <dbReference type="EMBL" id="GAH64704.1"/>
    </source>
</evidence>
<dbReference type="EMBL" id="BARU01027927">
    <property type="protein sequence ID" value="GAH64704.1"/>
    <property type="molecule type" value="Genomic_DNA"/>
</dbReference>
<gene>
    <name evidence="1" type="ORF">S03H2_44638</name>
</gene>
<name>X1IF17_9ZZZZ</name>